<name>H6L0T2_SAPGL</name>
<gene>
    <name evidence="2" type="ordered locus">SGRA_3160</name>
</gene>
<sequence>MAKAARLNLAEGWTAVARRARPKRAALKGRANSELRNSPTRAKRVGSPKKKQPNKTVELSI</sequence>
<organism evidence="2 3">
    <name type="scientific">Saprospira grandis (strain Lewin)</name>
    <dbReference type="NCBI Taxonomy" id="984262"/>
    <lineage>
        <taxon>Bacteria</taxon>
        <taxon>Pseudomonadati</taxon>
        <taxon>Bacteroidota</taxon>
        <taxon>Saprospiria</taxon>
        <taxon>Saprospirales</taxon>
        <taxon>Saprospiraceae</taxon>
        <taxon>Saprospira</taxon>
    </lineage>
</organism>
<keyword evidence="3" id="KW-1185">Reference proteome</keyword>
<feature type="compositionally biased region" description="Basic residues" evidence="1">
    <location>
        <begin position="41"/>
        <end position="53"/>
    </location>
</feature>
<evidence type="ECO:0000256" key="1">
    <source>
        <dbReference type="SAM" id="MobiDB-lite"/>
    </source>
</evidence>
<reference evidence="2 3" key="1">
    <citation type="journal article" date="2012" name="Stand. Genomic Sci.">
        <title>Complete genome sequencing and analysis of Saprospira grandis str. Lewin, a predatory marine bacterium.</title>
        <authorList>
            <person name="Saw J.H."/>
            <person name="Yuryev A."/>
            <person name="Kanbe M."/>
            <person name="Hou S."/>
            <person name="Young A.G."/>
            <person name="Aizawa S."/>
            <person name="Alam M."/>
        </authorList>
    </citation>
    <scope>NUCLEOTIDE SEQUENCE [LARGE SCALE GENOMIC DNA]</scope>
    <source>
        <strain evidence="2 3">Lewin</strain>
    </source>
</reference>
<proteinExistence type="predicted"/>
<dbReference type="HOGENOM" id="CLU_199100_0_0_10"/>
<dbReference type="KEGG" id="sgn:SGRA_3160"/>
<feature type="region of interest" description="Disordered" evidence="1">
    <location>
        <begin position="20"/>
        <end position="61"/>
    </location>
</feature>
<evidence type="ECO:0000313" key="2">
    <source>
        <dbReference type="EMBL" id="AFC25888.1"/>
    </source>
</evidence>
<evidence type="ECO:0000313" key="3">
    <source>
        <dbReference type="Proteomes" id="UP000007519"/>
    </source>
</evidence>
<dbReference type="EMBL" id="CP002831">
    <property type="protein sequence ID" value="AFC25888.1"/>
    <property type="molecule type" value="Genomic_DNA"/>
</dbReference>
<protein>
    <submittedName>
        <fullName evidence="2">Uncharacterized protein</fullName>
    </submittedName>
</protein>
<accession>H6L0T2</accession>
<dbReference type="Proteomes" id="UP000007519">
    <property type="component" value="Chromosome"/>
</dbReference>
<dbReference type="AlphaFoldDB" id="H6L0T2"/>